<dbReference type="InterPro" id="IPR036390">
    <property type="entry name" value="WH_DNA-bd_sf"/>
</dbReference>
<dbReference type="AlphaFoldDB" id="A0A7S7M8T8"/>
<gene>
    <name evidence="1" type="ORF">INP52_00540</name>
</gene>
<dbReference type="InterPro" id="IPR036388">
    <property type="entry name" value="WH-like_DNA-bd_sf"/>
</dbReference>
<reference evidence="1 2" key="1">
    <citation type="submission" date="2020-10" db="EMBL/GenBank/DDBJ databases">
        <title>Olsenella immobilis sp.nov., isolated from the mud in a fermentation cellar used for the production of Chinese strong-flavoured liquor.</title>
        <authorList>
            <person name="Lu L."/>
        </authorList>
    </citation>
    <scope>NUCLEOTIDE SEQUENCE [LARGE SCALE GENOMIC DNA]</scope>
    <source>
        <strain evidence="1 2">LZLJ-2</strain>
    </source>
</reference>
<accession>A0A7S7M8T8</accession>
<dbReference type="KEGG" id="tio:INP52_00540"/>
<protein>
    <submittedName>
        <fullName evidence="1">MarR family transcriptional regulator</fullName>
    </submittedName>
</protein>
<organism evidence="1 2">
    <name type="scientific">Thermophilibacter immobilis</name>
    <dbReference type="NCBI Taxonomy" id="2779519"/>
    <lineage>
        <taxon>Bacteria</taxon>
        <taxon>Bacillati</taxon>
        <taxon>Actinomycetota</taxon>
        <taxon>Coriobacteriia</taxon>
        <taxon>Coriobacteriales</taxon>
        <taxon>Atopobiaceae</taxon>
        <taxon>Thermophilibacter</taxon>
    </lineage>
</organism>
<dbReference type="EMBL" id="CP063767">
    <property type="protein sequence ID" value="QOY60748.1"/>
    <property type="molecule type" value="Genomic_DNA"/>
</dbReference>
<proteinExistence type="predicted"/>
<dbReference type="SUPFAM" id="SSF46785">
    <property type="entry name" value="Winged helix' DNA-binding domain"/>
    <property type="match status" value="1"/>
</dbReference>
<dbReference type="Proteomes" id="UP000593735">
    <property type="component" value="Chromosome"/>
</dbReference>
<keyword evidence="2" id="KW-1185">Reference proteome</keyword>
<dbReference type="Gene3D" id="1.10.10.10">
    <property type="entry name" value="Winged helix-like DNA-binding domain superfamily/Winged helix DNA-binding domain"/>
    <property type="match status" value="1"/>
</dbReference>
<evidence type="ECO:0000313" key="2">
    <source>
        <dbReference type="Proteomes" id="UP000593735"/>
    </source>
</evidence>
<evidence type="ECO:0000313" key="1">
    <source>
        <dbReference type="EMBL" id="QOY60748.1"/>
    </source>
</evidence>
<sequence length="117" mass="12990">MARKVKFHVSLDIFINESDLALLHLLGRLSPVATGPVSLTARALSNELQLSLATVRRSCRVLVDRGLIIVRGVRRRDGGRDANTYEITVLGREVLSLQGSMRPQRLPLHDPSSSHRD</sequence>
<name>A0A7S7M8T8_9ACTN</name>
<dbReference type="RefSeq" id="WP_194371484.1">
    <property type="nucleotide sequence ID" value="NZ_CP063767.1"/>
</dbReference>